<keyword evidence="1" id="KW-1133">Transmembrane helix</keyword>
<sequence>MNFVDHFDGCSYIYEDDRTTITFGYVMEQERPPPQPLPLPPAYADGWGPSQHENIRTWLDGVVMEEEHKPLVADVLGVIGGLQQPSPGYYEPGKQQQQQAGTVVNVHTVGPGFIGRAPPMASTEFLANIVVVAILLLFAPGFTLLAAGIFVTSRVAERWVGHD</sequence>
<protein>
    <submittedName>
        <fullName evidence="2">Uncharacterized protein</fullName>
    </submittedName>
</protein>
<keyword evidence="1" id="KW-0812">Transmembrane</keyword>
<evidence type="ECO:0000313" key="2">
    <source>
        <dbReference type="EMBL" id="KAF6821443.1"/>
    </source>
</evidence>
<reference evidence="2" key="1">
    <citation type="journal article" date="2020" name="Phytopathology">
        <title>Genome Sequence Resources of Colletotrichum truncatum, C. plurivorum, C. musicola, and C. sojae: Four Species Pathogenic to Soybean (Glycine max).</title>
        <authorList>
            <person name="Rogerio F."/>
            <person name="Boufleur T.R."/>
            <person name="Ciampi-Guillardi M."/>
            <person name="Sukno S.A."/>
            <person name="Thon M.R."/>
            <person name="Massola Junior N.S."/>
            <person name="Baroncelli R."/>
        </authorList>
    </citation>
    <scope>NUCLEOTIDE SEQUENCE</scope>
    <source>
        <strain evidence="2">LFN0074</strain>
    </source>
</reference>
<dbReference type="OrthoDB" id="4823406at2759"/>
<feature type="transmembrane region" description="Helical" evidence="1">
    <location>
        <begin position="125"/>
        <end position="151"/>
    </location>
</feature>
<evidence type="ECO:0000256" key="1">
    <source>
        <dbReference type="SAM" id="Phobius"/>
    </source>
</evidence>
<dbReference type="EMBL" id="WIGM01000576">
    <property type="protein sequence ID" value="KAF6821443.1"/>
    <property type="molecule type" value="Genomic_DNA"/>
</dbReference>
<accession>A0A8H6JYK4</accession>
<proteinExistence type="predicted"/>
<gene>
    <name evidence="2" type="ORF">CMUS01_11398</name>
</gene>
<dbReference type="Proteomes" id="UP000639643">
    <property type="component" value="Unassembled WGS sequence"/>
</dbReference>
<organism evidence="2 3">
    <name type="scientific">Colletotrichum musicola</name>
    <dbReference type="NCBI Taxonomy" id="2175873"/>
    <lineage>
        <taxon>Eukaryota</taxon>
        <taxon>Fungi</taxon>
        <taxon>Dikarya</taxon>
        <taxon>Ascomycota</taxon>
        <taxon>Pezizomycotina</taxon>
        <taxon>Sordariomycetes</taxon>
        <taxon>Hypocreomycetidae</taxon>
        <taxon>Glomerellales</taxon>
        <taxon>Glomerellaceae</taxon>
        <taxon>Colletotrichum</taxon>
        <taxon>Colletotrichum orchidearum species complex</taxon>
    </lineage>
</organism>
<keyword evidence="3" id="KW-1185">Reference proteome</keyword>
<name>A0A8H6JYK4_9PEZI</name>
<evidence type="ECO:0000313" key="3">
    <source>
        <dbReference type="Proteomes" id="UP000639643"/>
    </source>
</evidence>
<comment type="caution">
    <text evidence="2">The sequence shown here is derived from an EMBL/GenBank/DDBJ whole genome shotgun (WGS) entry which is preliminary data.</text>
</comment>
<keyword evidence="1" id="KW-0472">Membrane</keyword>
<dbReference type="AlphaFoldDB" id="A0A8H6JYK4"/>